<dbReference type="Gene3D" id="2.120.10.30">
    <property type="entry name" value="TolB, C-terminal domain"/>
    <property type="match status" value="1"/>
</dbReference>
<reference evidence="5" key="1">
    <citation type="submission" date="2016-06" db="UniProtKB">
        <authorList>
            <consortium name="WormBaseParasite"/>
        </authorList>
    </citation>
    <scope>IDENTIFICATION</scope>
</reference>
<gene>
    <name evidence="3" type="ORF">SBAD_LOCUS12338</name>
</gene>
<dbReference type="EMBL" id="UZAM01017506">
    <property type="protein sequence ID" value="VDP47454.1"/>
    <property type="molecule type" value="Genomic_DNA"/>
</dbReference>
<accession>A0A183J8Z1</accession>
<dbReference type="InterPro" id="IPR001258">
    <property type="entry name" value="NHL_repeat"/>
</dbReference>
<evidence type="ECO:0000313" key="5">
    <source>
        <dbReference type="WBParaSite" id="SBAD_0001274501-mRNA-1"/>
    </source>
</evidence>
<dbReference type="AlphaFoldDB" id="A0A183J8Z1"/>
<dbReference type="PROSITE" id="PS51125">
    <property type="entry name" value="NHL"/>
    <property type="match status" value="1"/>
</dbReference>
<sequence>HGVTPSTFGCPAAIACDVFGNVLVADAGNCRVQIFDLTGKFLKIIQYPTKLKEKVQSKSVILPVSMQTLNGVLYLLDLRMETIYWIRYL</sequence>
<dbReference type="Pfam" id="PF01436">
    <property type="entry name" value="NHL"/>
    <property type="match status" value="1"/>
</dbReference>
<evidence type="ECO:0000313" key="4">
    <source>
        <dbReference type="Proteomes" id="UP000270296"/>
    </source>
</evidence>
<proteinExistence type="predicted"/>
<dbReference type="SUPFAM" id="SSF63829">
    <property type="entry name" value="Calcium-dependent phosphotriesterase"/>
    <property type="match status" value="1"/>
</dbReference>
<reference evidence="3 4" key="2">
    <citation type="submission" date="2018-11" db="EMBL/GenBank/DDBJ databases">
        <authorList>
            <consortium name="Pathogen Informatics"/>
        </authorList>
    </citation>
    <scope>NUCLEOTIDE SEQUENCE [LARGE SCALE GENOMIC DNA]</scope>
</reference>
<keyword evidence="1" id="KW-0677">Repeat</keyword>
<keyword evidence="4" id="KW-1185">Reference proteome</keyword>
<name>A0A183J8Z1_9BILA</name>
<dbReference type="OrthoDB" id="342730at2759"/>
<dbReference type="WBParaSite" id="SBAD_0001274501-mRNA-1">
    <property type="protein sequence ID" value="SBAD_0001274501-mRNA-1"/>
    <property type="gene ID" value="SBAD_0001274501"/>
</dbReference>
<organism evidence="5">
    <name type="scientific">Soboliphyme baturini</name>
    <dbReference type="NCBI Taxonomy" id="241478"/>
    <lineage>
        <taxon>Eukaryota</taxon>
        <taxon>Metazoa</taxon>
        <taxon>Ecdysozoa</taxon>
        <taxon>Nematoda</taxon>
        <taxon>Enoplea</taxon>
        <taxon>Dorylaimia</taxon>
        <taxon>Dioctophymatida</taxon>
        <taxon>Dioctophymatoidea</taxon>
        <taxon>Soboliphymatidae</taxon>
        <taxon>Soboliphyme</taxon>
    </lineage>
</organism>
<dbReference type="Proteomes" id="UP000270296">
    <property type="component" value="Unassembled WGS sequence"/>
</dbReference>
<evidence type="ECO:0000256" key="1">
    <source>
        <dbReference type="ARBA" id="ARBA00022737"/>
    </source>
</evidence>
<dbReference type="InterPro" id="IPR011042">
    <property type="entry name" value="6-blade_b-propeller_TolB-like"/>
</dbReference>
<evidence type="ECO:0000313" key="3">
    <source>
        <dbReference type="EMBL" id="VDP47454.1"/>
    </source>
</evidence>
<feature type="repeat" description="NHL" evidence="2">
    <location>
        <begin position="1"/>
        <end position="38"/>
    </location>
</feature>
<evidence type="ECO:0000256" key="2">
    <source>
        <dbReference type="PROSITE-ProRule" id="PRU00504"/>
    </source>
</evidence>
<protein>
    <submittedName>
        <fullName evidence="5">NHL repeat containing 2</fullName>
    </submittedName>
</protein>